<proteinExistence type="predicted"/>
<dbReference type="PANTHER" id="PTHR45947">
    <property type="entry name" value="SULFOQUINOVOSYL TRANSFERASE SQD2"/>
    <property type="match status" value="1"/>
</dbReference>
<keyword evidence="3 6" id="KW-0808">Transferase</keyword>
<sequence>MLIRLEGGGAERSVGRMVDPLASRGIALTRYAIDPAWPGEEDDPDRTLTSTRLSGVRRLVVASLNLARLVRQHRPDVLHLHCEAPEIVGLLTRILTPGQRFGLVVTNHSMGSWSGRRALLGHLVSPLLKAFGAVFVDCFQSDPPDGRDPVIFNPIGTSEALRVTQGDGPRLVLIGRLIESKRIDAVLTAAKQAGWRHGIVIVGAGYALEPLQEASVRLGIDATFTGHQSDPWASVRSTDIFVTASAFEGEPLTLIEAIQRELPVLASDIPGHVRVLGDHAGIFRNEPELVEILAQIISEPGLATKYKLASRKTHQILADRDPENIASQWESIYSGTLRTSRKFRSKDAR</sequence>
<evidence type="ECO:0000256" key="2">
    <source>
        <dbReference type="ARBA" id="ARBA00022676"/>
    </source>
</evidence>
<evidence type="ECO:0000313" key="6">
    <source>
        <dbReference type="EMBL" id="MFB9818549.1"/>
    </source>
</evidence>
<dbReference type="EMBL" id="JBHMBC010000007">
    <property type="protein sequence ID" value="MFB9818549.1"/>
    <property type="molecule type" value="Genomic_DNA"/>
</dbReference>
<name>A0ABV5XUX2_ARTRM</name>
<dbReference type="PANTHER" id="PTHR45947:SF3">
    <property type="entry name" value="SULFOQUINOVOSYL TRANSFERASE SQD2"/>
    <property type="match status" value="1"/>
</dbReference>
<dbReference type="InterPro" id="IPR001296">
    <property type="entry name" value="Glyco_trans_1"/>
</dbReference>
<dbReference type="SUPFAM" id="SSF53756">
    <property type="entry name" value="UDP-Glycosyltransferase/glycogen phosphorylase"/>
    <property type="match status" value="1"/>
</dbReference>
<evidence type="ECO:0000256" key="3">
    <source>
        <dbReference type="ARBA" id="ARBA00022679"/>
    </source>
</evidence>
<feature type="domain" description="Glycosyl transferase family 1" evidence="4">
    <location>
        <begin position="167"/>
        <end position="312"/>
    </location>
</feature>
<keyword evidence="2 6" id="KW-0328">Glycosyltransferase</keyword>
<protein>
    <recommendedName>
        <fullName evidence="1">D-inositol 3-phosphate glycosyltransferase</fullName>
    </recommendedName>
</protein>
<evidence type="ECO:0000259" key="4">
    <source>
        <dbReference type="Pfam" id="PF00534"/>
    </source>
</evidence>
<dbReference type="Pfam" id="PF00534">
    <property type="entry name" value="Glycos_transf_1"/>
    <property type="match status" value="1"/>
</dbReference>
<keyword evidence="7" id="KW-1185">Reference proteome</keyword>
<comment type="caution">
    <text evidence="6">The sequence shown here is derived from an EMBL/GenBank/DDBJ whole genome shotgun (WGS) entry which is preliminary data.</text>
</comment>
<dbReference type="RefSeq" id="WP_308193815.1">
    <property type="nucleotide sequence ID" value="NZ_BAAAWN010000001.1"/>
</dbReference>
<evidence type="ECO:0000256" key="1">
    <source>
        <dbReference type="ARBA" id="ARBA00021292"/>
    </source>
</evidence>
<dbReference type="Gene3D" id="3.40.50.2000">
    <property type="entry name" value="Glycogen Phosphorylase B"/>
    <property type="match status" value="2"/>
</dbReference>
<dbReference type="InterPro" id="IPR028098">
    <property type="entry name" value="Glyco_trans_4-like_N"/>
</dbReference>
<evidence type="ECO:0000259" key="5">
    <source>
        <dbReference type="Pfam" id="PF13439"/>
    </source>
</evidence>
<organism evidence="6 7">
    <name type="scientific">Arthrobacter ramosus</name>
    <dbReference type="NCBI Taxonomy" id="1672"/>
    <lineage>
        <taxon>Bacteria</taxon>
        <taxon>Bacillati</taxon>
        <taxon>Actinomycetota</taxon>
        <taxon>Actinomycetes</taxon>
        <taxon>Micrococcales</taxon>
        <taxon>Micrococcaceae</taxon>
        <taxon>Arthrobacter</taxon>
    </lineage>
</organism>
<dbReference type="GO" id="GO:0016757">
    <property type="term" value="F:glycosyltransferase activity"/>
    <property type="evidence" value="ECO:0007669"/>
    <property type="project" value="UniProtKB-KW"/>
</dbReference>
<evidence type="ECO:0000313" key="7">
    <source>
        <dbReference type="Proteomes" id="UP001589702"/>
    </source>
</evidence>
<dbReference type="Pfam" id="PF13439">
    <property type="entry name" value="Glyco_transf_4"/>
    <property type="match status" value="1"/>
</dbReference>
<reference evidence="6 7" key="1">
    <citation type="submission" date="2024-09" db="EMBL/GenBank/DDBJ databases">
        <authorList>
            <person name="Sun Q."/>
            <person name="Mori K."/>
        </authorList>
    </citation>
    <scope>NUCLEOTIDE SEQUENCE [LARGE SCALE GENOMIC DNA]</scope>
    <source>
        <strain evidence="6 7">JCM 1334</strain>
    </source>
</reference>
<gene>
    <name evidence="6" type="ORF">ACFFP1_03430</name>
</gene>
<dbReference type="InterPro" id="IPR050194">
    <property type="entry name" value="Glycosyltransferase_grp1"/>
</dbReference>
<feature type="domain" description="Glycosyltransferase subfamily 4-like N-terminal" evidence="5">
    <location>
        <begin position="8"/>
        <end position="131"/>
    </location>
</feature>
<accession>A0ABV5XUX2</accession>
<dbReference type="Proteomes" id="UP001589702">
    <property type="component" value="Unassembled WGS sequence"/>
</dbReference>